<keyword evidence="1" id="KW-0479">Metal-binding</keyword>
<feature type="domain" description="SWIM-type" evidence="6">
    <location>
        <begin position="1326"/>
        <end position="1358"/>
    </location>
</feature>
<organism evidence="7 8">
    <name type="scientific">Arabidopsis thaliana x Arabidopsis arenosa</name>
    <dbReference type="NCBI Taxonomy" id="1240361"/>
    <lineage>
        <taxon>Eukaryota</taxon>
        <taxon>Viridiplantae</taxon>
        <taxon>Streptophyta</taxon>
        <taxon>Embryophyta</taxon>
        <taxon>Tracheophyta</taxon>
        <taxon>Spermatophyta</taxon>
        <taxon>Magnoliopsida</taxon>
        <taxon>eudicotyledons</taxon>
        <taxon>Gunneridae</taxon>
        <taxon>Pentapetalae</taxon>
        <taxon>rosids</taxon>
        <taxon>malvids</taxon>
        <taxon>Brassicales</taxon>
        <taxon>Brassicaceae</taxon>
        <taxon>Camelineae</taxon>
        <taxon>Arabidopsis</taxon>
    </lineage>
</organism>
<dbReference type="Pfam" id="PF03108">
    <property type="entry name" value="DBD_Tnp_Mut"/>
    <property type="match status" value="1"/>
</dbReference>
<gene>
    <name evidence="7" type="ORF">ISN45_At03g032850</name>
</gene>
<dbReference type="Pfam" id="PF10551">
    <property type="entry name" value="MULE"/>
    <property type="match status" value="1"/>
</dbReference>
<keyword evidence="3" id="KW-0862">Zinc</keyword>
<evidence type="ECO:0000256" key="5">
    <source>
        <dbReference type="SAM" id="MobiDB-lite"/>
    </source>
</evidence>
<reference evidence="7 8" key="1">
    <citation type="submission" date="2020-12" db="EMBL/GenBank/DDBJ databases">
        <title>Concerted genomic and epigenomic changes stabilize Arabidopsis allopolyploids.</title>
        <authorList>
            <person name="Chen Z."/>
        </authorList>
    </citation>
    <scope>NUCLEOTIDE SEQUENCE [LARGE SCALE GENOMIC DNA]</scope>
    <source>
        <strain evidence="7">Allo738</strain>
        <tissue evidence="7">Leaf</tissue>
    </source>
</reference>
<dbReference type="InterPro" id="IPR004332">
    <property type="entry name" value="Transposase_MuDR"/>
</dbReference>
<feature type="compositionally biased region" description="Polar residues" evidence="5">
    <location>
        <begin position="761"/>
        <end position="770"/>
    </location>
</feature>
<keyword evidence="8" id="KW-1185">Reference proteome</keyword>
<dbReference type="PANTHER" id="PTHR31973:SF187">
    <property type="entry name" value="MUTATOR TRANSPOSASE MUDRA PROTEIN"/>
    <property type="match status" value="1"/>
</dbReference>
<sequence>MATQAAQTIPATIVIDLEAKLDQFVQNFEDKLDSIVQRLQAQQEEHRQGMREIFANFFPETACDEPPTMKNQEHHELHQSFQRRIILAGKEESILHKLAGEDVFMLIEAIIRTRFHQLFYEHIQDDASRDRHIGFSSDYEGSQSHEMTGGANIRRNSWKLNQVRENKEGYIRSMKQSGQQLEELFLQGLRPELQAAVRLLQPNGIVVVVIDSGATNNFISDELALVLKLPTSTTNQASVLLGQRQCIQTIGTCLGINLLVQEVEINENFLLLDLTKTDVDVILGYGGSQNLERQWLIWLNQDFSFFHNQQWVTLCAKDKELEQVTTKVKMKSEYEQEKIDHYLEDKVVLKGGSKVMWGGIVKDIPWKQKMSGESLAKEIPWKQKISGESRKNFSEIMLKVSGLKSAQTIGNYGGLEAQQGSLGVMPMGYKGVREKQEEFPLRLIFIGEAGQSPRPPELFCGKVLGQEVWSSSSRNTVAGEGPAKESRWKQLEIVHRGFGEIFFVKIADDTVVAQAGRWILYSSGEWEFKMDTFRQGRCLRMSDLKCLVDLKLKVKEIFKMEKRTVFVELSYMFEDKLAVLRGIEEGPTQIKDDWQFRFFKSLSLGDKSVNLFVCFRETDGTIVGREEEMLGSLQSCDDSRLERGSSSRGFGEVGYFGGLMCAVVERAKTVDEDKGRGSKRTVSDIWEINDEDLVRHVEEVEAALLGEDGKQSEINDDILLEHVQAVELQLLGGRELEAGKNLFDGQDKGTDSCKDDEDSSDGSSVYSQNSGEEDGDFDGDKIEDMGNKGDSKTAEKGEDSGDDDFIEHPPSNRNKGKEVVVWGAGNLFKGNAKRALEDAAKIGITIDEVYGYADLEPMFADEEMNKKAAHVDLTKEDDNMYVGRTFATREDFKTALSIYAINCVFKFKFTRYQKDYLVSECDDKRICDWRVFAHKVGDSEEYEVRKAKLDHLCNVETRSRFSKHATSKVVAALLRANYANAYCGPRARDLPECILTEHNVRVLYWKAWKVKELAVVTAQGTDESSYALLPVYLHVLKLANPGTVYKLETVRDDNGDDRFKYVFVALGASVRGLPYVRRVVVVDGTHLFGKYLRCLLTASCQDANFQIFPIAFAIVDSETDESWRWFMQQLSEIVNDGQDLTFMSDRNSSILKSIPEVYPKAHHGFCLVHIRRNVKAKYLKKSGLPSLVWRAGSMYRKKDFDDEYDRIKQRNVRCWEFLEGIGVENWSRAYFEGERYNLMSSNIAESLNKALLPARGSPVLALIEFIRKMLGRWFETRRKRIARTVGDNPIAVERELLKRFKGGLGMAVLAVGRWDFEVKPKEGCHFHVSLEKRTCSCLEFQKLNLPCTHAMAAAHERGFEYKLLVGDMHKIKMWQPTVEGAILPVQDPAEVEVPEDIRVMCLMPPQTKRPPERPPKLRIHSAGEYEGKNKSKQPNKCGRCGGLGHNRVTCTNPLG</sequence>
<evidence type="ECO:0000256" key="2">
    <source>
        <dbReference type="ARBA" id="ARBA00022771"/>
    </source>
</evidence>
<dbReference type="SMART" id="SM00575">
    <property type="entry name" value="ZnF_PMZ"/>
    <property type="match status" value="1"/>
</dbReference>
<feature type="compositionally biased region" description="Basic and acidic residues" evidence="5">
    <location>
        <begin position="1409"/>
        <end position="1429"/>
    </location>
</feature>
<dbReference type="InterPro" id="IPR006564">
    <property type="entry name" value="Znf_PMZ"/>
</dbReference>
<keyword evidence="2 4" id="KW-0863">Zinc-finger</keyword>
<dbReference type="PANTHER" id="PTHR31973">
    <property type="entry name" value="POLYPROTEIN, PUTATIVE-RELATED"/>
    <property type="match status" value="1"/>
</dbReference>
<feature type="region of interest" description="Disordered" evidence="5">
    <location>
        <begin position="1404"/>
        <end position="1434"/>
    </location>
</feature>
<dbReference type="Pfam" id="PF04434">
    <property type="entry name" value="SWIM"/>
    <property type="match status" value="1"/>
</dbReference>
<name>A0A8T2ESK6_9BRAS</name>
<accession>A0A8T2ESK6</accession>
<dbReference type="InterPro" id="IPR018289">
    <property type="entry name" value="MULE_transposase_dom"/>
</dbReference>
<dbReference type="Proteomes" id="UP000694240">
    <property type="component" value="Chromosome 3"/>
</dbReference>
<dbReference type="Pfam" id="PF08284">
    <property type="entry name" value="RVP_2"/>
    <property type="match status" value="1"/>
</dbReference>
<dbReference type="EMBL" id="JAEFBK010000003">
    <property type="protein sequence ID" value="KAG7627115.1"/>
    <property type="molecule type" value="Genomic_DNA"/>
</dbReference>
<protein>
    <submittedName>
        <fullName evidence="7">Transposase MuDR plant</fullName>
    </submittedName>
</protein>
<feature type="region of interest" description="Disordered" evidence="5">
    <location>
        <begin position="741"/>
        <end position="816"/>
    </location>
</feature>
<dbReference type="PROSITE" id="PS50966">
    <property type="entry name" value="ZF_SWIM"/>
    <property type="match status" value="1"/>
</dbReference>
<dbReference type="CDD" id="cd00303">
    <property type="entry name" value="retropepsin_like"/>
    <property type="match status" value="1"/>
</dbReference>
<dbReference type="InterPro" id="IPR007527">
    <property type="entry name" value="Znf_SWIM"/>
</dbReference>
<evidence type="ECO:0000259" key="6">
    <source>
        <dbReference type="PROSITE" id="PS50966"/>
    </source>
</evidence>
<feature type="compositionally biased region" description="Basic and acidic residues" evidence="5">
    <location>
        <begin position="778"/>
        <end position="799"/>
    </location>
</feature>
<proteinExistence type="predicted"/>
<evidence type="ECO:0000256" key="1">
    <source>
        <dbReference type="ARBA" id="ARBA00022723"/>
    </source>
</evidence>
<evidence type="ECO:0000313" key="7">
    <source>
        <dbReference type="EMBL" id="KAG7627115.1"/>
    </source>
</evidence>
<evidence type="ECO:0000313" key="8">
    <source>
        <dbReference type="Proteomes" id="UP000694240"/>
    </source>
</evidence>
<evidence type="ECO:0000256" key="4">
    <source>
        <dbReference type="PROSITE-ProRule" id="PRU00325"/>
    </source>
</evidence>
<dbReference type="GO" id="GO:0008270">
    <property type="term" value="F:zinc ion binding"/>
    <property type="evidence" value="ECO:0007669"/>
    <property type="project" value="UniProtKB-KW"/>
</dbReference>
<evidence type="ECO:0000256" key="3">
    <source>
        <dbReference type="ARBA" id="ARBA00022833"/>
    </source>
</evidence>
<comment type="caution">
    <text evidence="7">The sequence shown here is derived from an EMBL/GenBank/DDBJ whole genome shotgun (WGS) entry which is preliminary data.</text>
</comment>